<evidence type="ECO:0000313" key="2">
    <source>
        <dbReference type="Proteomes" id="UP001056120"/>
    </source>
</evidence>
<accession>A0ACB9BXU6</accession>
<sequence length="85" mass="10152">MQAQLSSQVHPPLPDLRHIQKQFVIKFEVNKAQLSSQVHPPLPDLRHIQKQFVIKFEVTSKKHGIQCWDSRRRYRIDRKYTYGLS</sequence>
<organism evidence="1 2">
    <name type="scientific">Smallanthus sonchifolius</name>
    <dbReference type="NCBI Taxonomy" id="185202"/>
    <lineage>
        <taxon>Eukaryota</taxon>
        <taxon>Viridiplantae</taxon>
        <taxon>Streptophyta</taxon>
        <taxon>Embryophyta</taxon>
        <taxon>Tracheophyta</taxon>
        <taxon>Spermatophyta</taxon>
        <taxon>Magnoliopsida</taxon>
        <taxon>eudicotyledons</taxon>
        <taxon>Gunneridae</taxon>
        <taxon>Pentapetalae</taxon>
        <taxon>asterids</taxon>
        <taxon>campanulids</taxon>
        <taxon>Asterales</taxon>
        <taxon>Asteraceae</taxon>
        <taxon>Asteroideae</taxon>
        <taxon>Heliantheae alliance</taxon>
        <taxon>Millerieae</taxon>
        <taxon>Smallanthus</taxon>
    </lineage>
</organism>
<gene>
    <name evidence="1" type="ORF">L1987_66578</name>
</gene>
<keyword evidence="2" id="KW-1185">Reference proteome</keyword>
<dbReference type="Proteomes" id="UP001056120">
    <property type="component" value="Linkage Group LG22"/>
</dbReference>
<comment type="caution">
    <text evidence="1">The sequence shown here is derived from an EMBL/GenBank/DDBJ whole genome shotgun (WGS) entry which is preliminary data.</text>
</comment>
<protein>
    <submittedName>
        <fullName evidence="1">Uncharacterized protein</fullName>
    </submittedName>
</protein>
<proteinExistence type="predicted"/>
<name>A0ACB9BXU6_9ASTR</name>
<reference evidence="2" key="1">
    <citation type="journal article" date="2022" name="Mol. Ecol. Resour.">
        <title>The genomes of chicory, endive, great burdock and yacon provide insights into Asteraceae palaeo-polyploidization history and plant inulin production.</title>
        <authorList>
            <person name="Fan W."/>
            <person name="Wang S."/>
            <person name="Wang H."/>
            <person name="Wang A."/>
            <person name="Jiang F."/>
            <person name="Liu H."/>
            <person name="Zhao H."/>
            <person name="Xu D."/>
            <person name="Zhang Y."/>
        </authorList>
    </citation>
    <scope>NUCLEOTIDE SEQUENCE [LARGE SCALE GENOMIC DNA]</scope>
    <source>
        <strain evidence="2">cv. Yunnan</strain>
    </source>
</reference>
<dbReference type="EMBL" id="CM042039">
    <property type="protein sequence ID" value="KAI3726773.1"/>
    <property type="molecule type" value="Genomic_DNA"/>
</dbReference>
<reference evidence="1 2" key="2">
    <citation type="journal article" date="2022" name="Mol. Ecol. Resour.">
        <title>The genomes of chicory, endive, great burdock and yacon provide insights into Asteraceae paleo-polyploidization history and plant inulin production.</title>
        <authorList>
            <person name="Fan W."/>
            <person name="Wang S."/>
            <person name="Wang H."/>
            <person name="Wang A."/>
            <person name="Jiang F."/>
            <person name="Liu H."/>
            <person name="Zhao H."/>
            <person name="Xu D."/>
            <person name="Zhang Y."/>
        </authorList>
    </citation>
    <scope>NUCLEOTIDE SEQUENCE [LARGE SCALE GENOMIC DNA]</scope>
    <source>
        <strain evidence="2">cv. Yunnan</strain>
        <tissue evidence="1">Leaves</tissue>
    </source>
</reference>
<evidence type="ECO:0000313" key="1">
    <source>
        <dbReference type="EMBL" id="KAI3726773.1"/>
    </source>
</evidence>